<keyword evidence="3" id="KW-1185">Reference proteome</keyword>
<keyword evidence="1" id="KW-0378">Hydrolase</keyword>
<dbReference type="Pfam" id="PF04203">
    <property type="entry name" value="Sortase"/>
    <property type="match status" value="1"/>
</dbReference>
<gene>
    <name evidence="2" type="ORF">GCM10009821_08980</name>
</gene>
<dbReference type="InterPro" id="IPR023365">
    <property type="entry name" value="Sortase_dom-sf"/>
</dbReference>
<dbReference type="Gene3D" id="2.40.260.10">
    <property type="entry name" value="Sortase"/>
    <property type="match status" value="1"/>
</dbReference>
<dbReference type="EMBL" id="BAAAPY010000002">
    <property type="protein sequence ID" value="GAA2072990.1"/>
    <property type="molecule type" value="Genomic_DNA"/>
</dbReference>
<evidence type="ECO:0000313" key="3">
    <source>
        <dbReference type="Proteomes" id="UP001501480"/>
    </source>
</evidence>
<protein>
    <recommendedName>
        <fullName evidence="4">Class F sortase</fullName>
    </recommendedName>
</protein>
<evidence type="ECO:0000256" key="1">
    <source>
        <dbReference type="ARBA" id="ARBA00022801"/>
    </source>
</evidence>
<name>A0ABN2VU70_9ACTN</name>
<dbReference type="InterPro" id="IPR005754">
    <property type="entry name" value="Sortase"/>
</dbReference>
<dbReference type="InterPro" id="IPR042001">
    <property type="entry name" value="Sortase_F"/>
</dbReference>
<sequence length="154" mass="16017">MPAAPTPGPTTTGTPERLVIDGLDVDAPVEPVGITSGGGQEVPHFIDTVGWWRDGAVPGAPGNAVVVGHTASAADGVFDRLGELAPGDEVRVTGPDGTVVFVVERTRTLTPEEFRRTAPELYRTDGPSGLVLRTCGDWNGREFETTVVVTAALA</sequence>
<accession>A0ABN2VU70</accession>
<organism evidence="2 3">
    <name type="scientific">Aeromicrobium halocynthiae</name>
    <dbReference type="NCBI Taxonomy" id="560557"/>
    <lineage>
        <taxon>Bacteria</taxon>
        <taxon>Bacillati</taxon>
        <taxon>Actinomycetota</taxon>
        <taxon>Actinomycetes</taxon>
        <taxon>Propionibacteriales</taxon>
        <taxon>Nocardioidaceae</taxon>
        <taxon>Aeromicrobium</taxon>
    </lineage>
</organism>
<reference evidence="2 3" key="1">
    <citation type="journal article" date="2019" name="Int. J. Syst. Evol. Microbiol.">
        <title>The Global Catalogue of Microorganisms (GCM) 10K type strain sequencing project: providing services to taxonomists for standard genome sequencing and annotation.</title>
        <authorList>
            <consortium name="The Broad Institute Genomics Platform"/>
            <consortium name="The Broad Institute Genome Sequencing Center for Infectious Disease"/>
            <person name="Wu L."/>
            <person name="Ma J."/>
        </authorList>
    </citation>
    <scope>NUCLEOTIDE SEQUENCE [LARGE SCALE GENOMIC DNA]</scope>
    <source>
        <strain evidence="2 3">JCM 15749</strain>
    </source>
</reference>
<dbReference type="SUPFAM" id="SSF63817">
    <property type="entry name" value="Sortase"/>
    <property type="match status" value="1"/>
</dbReference>
<proteinExistence type="predicted"/>
<evidence type="ECO:0000313" key="2">
    <source>
        <dbReference type="EMBL" id="GAA2072990.1"/>
    </source>
</evidence>
<dbReference type="CDD" id="cd05829">
    <property type="entry name" value="Sortase_F"/>
    <property type="match status" value="1"/>
</dbReference>
<dbReference type="RefSeq" id="WP_344324978.1">
    <property type="nucleotide sequence ID" value="NZ_BAAAPY010000002.1"/>
</dbReference>
<dbReference type="Proteomes" id="UP001501480">
    <property type="component" value="Unassembled WGS sequence"/>
</dbReference>
<comment type="caution">
    <text evidence="2">The sequence shown here is derived from an EMBL/GenBank/DDBJ whole genome shotgun (WGS) entry which is preliminary data.</text>
</comment>
<evidence type="ECO:0008006" key="4">
    <source>
        <dbReference type="Google" id="ProtNLM"/>
    </source>
</evidence>